<dbReference type="AlphaFoldDB" id="A0A6N2L5W0"/>
<evidence type="ECO:0000313" key="1">
    <source>
        <dbReference type="EMBL" id="VFU35572.1"/>
    </source>
</evidence>
<name>A0A6N2L5W0_SALVM</name>
<gene>
    <name evidence="1" type="ORF">SVIM_LOCUS176946</name>
</gene>
<organism evidence="1">
    <name type="scientific">Salix viminalis</name>
    <name type="common">Common osier</name>
    <name type="synonym">Basket willow</name>
    <dbReference type="NCBI Taxonomy" id="40686"/>
    <lineage>
        <taxon>Eukaryota</taxon>
        <taxon>Viridiplantae</taxon>
        <taxon>Streptophyta</taxon>
        <taxon>Embryophyta</taxon>
        <taxon>Tracheophyta</taxon>
        <taxon>Spermatophyta</taxon>
        <taxon>Magnoliopsida</taxon>
        <taxon>eudicotyledons</taxon>
        <taxon>Gunneridae</taxon>
        <taxon>Pentapetalae</taxon>
        <taxon>rosids</taxon>
        <taxon>fabids</taxon>
        <taxon>Malpighiales</taxon>
        <taxon>Salicaceae</taxon>
        <taxon>Saliceae</taxon>
        <taxon>Salix</taxon>
    </lineage>
</organism>
<accession>A0A6N2L5W0</accession>
<reference evidence="1" key="1">
    <citation type="submission" date="2019-03" db="EMBL/GenBank/DDBJ databases">
        <authorList>
            <person name="Mank J."/>
            <person name="Almeida P."/>
        </authorList>
    </citation>
    <scope>NUCLEOTIDE SEQUENCE</scope>
    <source>
        <strain evidence="1">78183</strain>
    </source>
</reference>
<dbReference type="EMBL" id="CAADRP010001112">
    <property type="protein sequence ID" value="VFU35572.1"/>
    <property type="molecule type" value="Genomic_DNA"/>
</dbReference>
<proteinExistence type="predicted"/>
<protein>
    <submittedName>
        <fullName evidence="1">Uncharacterized protein</fullName>
    </submittedName>
</protein>
<sequence length="71" mass="8002">MVRSRIDEPGRYDLKIKKNYSQGGVGKGAFPLDHGSPWLDINGRVEQYPITDVQTPLILQGPYHINEDGLH</sequence>